<organism evidence="1 2">
    <name type="scientific">Candidatus Methylumidiphilus alinenensis</name>
    <dbReference type="NCBI Taxonomy" id="2202197"/>
    <lineage>
        <taxon>Bacteria</taxon>
        <taxon>Pseudomonadati</taxon>
        <taxon>Pseudomonadota</taxon>
        <taxon>Gammaproteobacteria</taxon>
        <taxon>Methylococcales</taxon>
        <taxon>Candidatus Methylumidiphilus</taxon>
    </lineage>
</organism>
<dbReference type="EMBL" id="QJPH01000205">
    <property type="protein sequence ID" value="PZN82713.1"/>
    <property type="molecule type" value="Genomic_DNA"/>
</dbReference>
<gene>
    <name evidence="1" type="ORF">DM484_05965</name>
</gene>
<name>A0A2W4RHY3_9GAMM</name>
<reference evidence="1 2" key="1">
    <citation type="journal article" date="2018" name="Aquat. Microb. Ecol.">
        <title>Gammaproteobacterial methanotrophs dominate.</title>
        <authorList>
            <person name="Rissanen A.J."/>
            <person name="Saarenheimo J."/>
            <person name="Tiirola M."/>
            <person name="Peura S."/>
            <person name="Aalto S.L."/>
            <person name="Karvinen A."/>
            <person name="Nykanen H."/>
        </authorList>
    </citation>
    <scope>NUCLEOTIDE SEQUENCE [LARGE SCALE GENOMIC DNA]</scope>
    <source>
        <strain evidence="1">AMbin10</strain>
    </source>
</reference>
<proteinExistence type="predicted"/>
<sequence>MGYGGRERSASGFRVRVRILDAPFPPVDTTVITGGRCASAPFFRSKPPAVRTAGVSVAFDWPIASASPTLSKIIVCCLCVSNLYARVTKNQGGALCLNGVLPMVTARLELLMNIAKYGIIRQEIDGIYRLHVENLDYVYLD</sequence>
<accession>A0A2W4RHY3</accession>
<evidence type="ECO:0000313" key="2">
    <source>
        <dbReference type="Proteomes" id="UP000249396"/>
    </source>
</evidence>
<protein>
    <submittedName>
        <fullName evidence="1">Uncharacterized protein</fullName>
    </submittedName>
</protein>
<dbReference type="Proteomes" id="UP000249396">
    <property type="component" value="Unassembled WGS sequence"/>
</dbReference>
<evidence type="ECO:0000313" key="1">
    <source>
        <dbReference type="EMBL" id="PZN82713.1"/>
    </source>
</evidence>
<dbReference type="AlphaFoldDB" id="A0A2W4RHY3"/>
<comment type="caution">
    <text evidence="1">The sequence shown here is derived from an EMBL/GenBank/DDBJ whole genome shotgun (WGS) entry which is preliminary data.</text>
</comment>